<comment type="caution">
    <text evidence="8">The sequence shown here is derived from an EMBL/GenBank/DDBJ whole genome shotgun (WGS) entry which is preliminary data.</text>
</comment>
<comment type="subcellular location">
    <subcellularLocation>
        <location evidence="1">Nucleus</location>
    </subcellularLocation>
</comment>
<dbReference type="PANTHER" id="PTHR31845">
    <property type="entry name" value="FINGER DOMAIN PROTEIN, PUTATIVE-RELATED"/>
    <property type="match status" value="1"/>
</dbReference>
<feature type="region of interest" description="Disordered" evidence="6">
    <location>
        <begin position="775"/>
        <end position="845"/>
    </location>
</feature>
<proteinExistence type="predicted"/>
<keyword evidence="4" id="KW-0804">Transcription</keyword>
<keyword evidence="9" id="KW-1185">Reference proteome</keyword>
<gene>
    <name evidence="8" type="ORF">BMF94_4297</name>
</gene>
<feature type="region of interest" description="Disordered" evidence="6">
    <location>
        <begin position="253"/>
        <end position="276"/>
    </location>
</feature>
<dbReference type="CDD" id="cd00067">
    <property type="entry name" value="GAL4"/>
    <property type="match status" value="1"/>
</dbReference>
<sequence length="945" mass="101399">MFTPLETIRNLNVHLFAVTAEFWSTDSASATVPREGPHSPTGRRRRFGAMSGTPGRAPGKSGRLARSKAACAECHKAKQRCDGPPGPCHRCKTWDIVCVFPSAAGPTPSTSTLSRAATPTDSRTRTRGPAPSAIASPSTAVLPPVQATTPDVAEQLRVMNARLESLESALARAASGTPAGHTISTAETSSPRYHHLRTLSTHDSAPRATSASSIVSPHGFPITAETHNDGVGVNAVETAGEAMAVEGLVDLGGGMSSRSRSGQKGPSDENGQPSAYEDTRADVISKGVMSLQDCEAEFNFFFANLQPWAGLLSTTLDRDPRAVRARSPLLFHAILLLALYYRERTPLYRAVSAILDSILAPQILCPQPDQLSHDFVRAVQLLILYKPVQYSALNARGVGDAAQIESASKMNIRASWVLRLLVSRVSAFIGLPSIANTFAQAFANQHISPISDEIVSQQRLYLGCVFHESHGAIQSGKSANFIPQEACKTTRLFATLKRQPSDVRLAASVELVALAANALQSRSESGVLNADALRRFDEEYDAWTDYWAPLVSVASEESGGEDPIAWSLFDPYACFTRLTVRGFAFNKWRADRRAHLAALRRGDFEPKEEGATQTPLATLEPEDRDSIAKAVEVVEEMMLAVSTQGRGVRSNFGLRKDEKLPWRGDGGALVPDPDVVKTLKWASDSLTCVMFSYPLIFLAKLANDGLLRPDLTVIPAGTSLLPPTPMSHEDKLCRLFQLGADLLDAIAPNPSHPAVRQAAFLRKVWDAGISGRRAITSAPTSPRFRPSSGGSDVPPLLPHDLSQRLQQAEAERDLQQQAPAPPTFPLPSTAAPPARPLATSQPTPARVAGAYQDVALSSSYVPTPSATPSISHTPASYPSHRVMQAAGMLDGHISHLAVQDPFSALLNELNPSFSGDDPFFGLDSGLDWPVLDGGGQSNGFSGMHF</sequence>
<dbReference type="GO" id="GO:0005634">
    <property type="term" value="C:nucleus"/>
    <property type="evidence" value="ECO:0007669"/>
    <property type="project" value="UniProtKB-SubCell"/>
</dbReference>
<dbReference type="EMBL" id="PJQD01000048">
    <property type="protein sequence ID" value="POY72471.1"/>
    <property type="molecule type" value="Genomic_DNA"/>
</dbReference>
<feature type="compositionally biased region" description="Polar residues" evidence="6">
    <location>
        <begin position="182"/>
        <end position="191"/>
    </location>
</feature>
<dbReference type="InterPro" id="IPR001138">
    <property type="entry name" value="Zn2Cys6_DnaBD"/>
</dbReference>
<evidence type="ECO:0000256" key="2">
    <source>
        <dbReference type="ARBA" id="ARBA00023015"/>
    </source>
</evidence>
<evidence type="ECO:0000256" key="1">
    <source>
        <dbReference type="ARBA" id="ARBA00004123"/>
    </source>
</evidence>
<evidence type="ECO:0000259" key="7">
    <source>
        <dbReference type="PROSITE" id="PS50048"/>
    </source>
</evidence>
<evidence type="ECO:0000256" key="3">
    <source>
        <dbReference type="ARBA" id="ARBA00023125"/>
    </source>
</evidence>
<dbReference type="Gene3D" id="4.10.240.10">
    <property type="entry name" value="Zn(2)-C6 fungal-type DNA-binding domain"/>
    <property type="match status" value="1"/>
</dbReference>
<dbReference type="InterPro" id="IPR051089">
    <property type="entry name" value="prtT"/>
</dbReference>
<dbReference type="Proteomes" id="UP000237144">
    <property type="component" value="Unassembled WGS sequence"/>
</dbReference>
<accession>A0A2S5B6W2</accession>
<dbReference type="STRING" id="741276.A0A2S5B6W2"/>
<keyword evidence="2" id="KW-0805">Transcription regulation</keyword>
<dbReference type="PROSITE" id="PS50048">
    <property type="entry name" value="ZN2_CY6_FUNGAL_2"/>
    <property type="match status" value="1"/>
</dbReference>
<dbReference type="SMART" id="SM00066">
    <property type="entry name" value="GAL4"/>
    <property type="match status" value="1"/>
</dbReference>
<reference evidence="8 9" key="1">
    <citation type="journal article" date="2018" name="Front. Microbiol.">
        <title>Prospects for Fungal Bioremediation of Acidic Radioactive Waste Sites: Characterization and Genome Sequence of Rhodotorula taiwanensis MD1149.</title>
        <authorList>
            <person name="Tkavc R."/>
            <person name="Matrosova V.Y."/>
            <person name="Grichenko O.E."/>
            <person name="Gostincar C."/>
            <person name="Volpe R.P."/>
            <person name="Klimenkova P."/>
            <person name="Gaidamakova E.K."/>
            <person name="Zhou C.E."/>
            <person name="Stewart B.J."/>
            <person name="Lyman M.G."/>
            <person name="Malfatti S.A."/>
            <person name="Rubinfeld B."/>
            <person name="Courtot M."/>
            <person name="Singh J."/>
            <person name="Dalgard C.L."/>
            <person name="Hamilton T."/>
            <person name="Frey K.G."/>
            <person name="Gunde-Cimerman N."/>
            <person name="Dugan L."/>
            <person name="Daly M.J."/>
        </authorList>
    </citation>
    <scope>NUCLEOTIDE SEQUENCE [LARGE SCALE GENOMIC DNA]</scope>
    <source>
        <strain evidence="8 9">MD1149</strain>
    </source>
</reference>
<dbReference type="InterPro" id="IPR036864">
    <property type="entry name" value="Zn2-C6_fun-type_DNA-bd_sf"/>
</dbReference>
<name>A0A2S5B6W2_9BASI</name>
<feature type="region of interest" description="Disordered" evidence="6">
    <location>
        <begin position="27"/>
        <end position="64"/>
    </location>
</feature>
<feature type="compositionally biased region" description="Low complexity" evidence="6">
    <location>
        <begin position="129"/>
        <end position="138"/>
    </location>
</feature>
<dbReference type="GO" id="GO:0000981">
    <property type="term" value="F:DNA-binding transcription factor activity, RNA polymerase II-specific"/>
    <property type="evidence" value="ECO:0007669"/>
    <property type="project" value="InterPro"/>
</dbReference>
<evidence type="ECO:0000313" key="9">
    <source>
        <dbReference type="Proteomes" id="UP000237144"/>
    </source>
</evidence>
<evidence type="ECO:0000256" key="5">
    <source>
        <dbReference type="ARBA" id="ARBA00023242"/>
    </source>
</evidence>
<dbReference type="SUPFAM" id="SSF57701">
    <property type="entry name" value="Zn2/Cys6 DNA-binding domain"/>
    <property type="match status" value="1"/>
</dbReference>
<keyword evidence="5" id="KW-0539">Nucleus</keyword>
<feature type="compositionally biased region" description="Polar residues" evidence="6">
    <location>
        <begin position="107"/>
        <end position="121"/>
    </location>
</feature>
<feature type="region of interest" description="Disordered" evidence="6">
    <location>
        <begin position="171"/>
        <end position="220"/>
    </location>
</feature>
<feature type="domain" description="Zn(2)-C6 fungal-type" evidence="7">
    <location>
        <begin position="70"/>
        <end position="100"/>
    </location>
</feature>
<feature type="compositionally biased region" description="Polar residues" evidence="6">
    <location>
        <begin position="198"/>
        <end position="215"/>
    </location>
</feature>
<dbReference type="OrthoDB" id="4454541at2759"/>
<organism evidence="8 9">
    <name type="scientific">Rhodotorula taiwanensis</name>
    <dbReference type="NCBI Taxonomy" id="741276"/>
    <lineage>
        <taxon>Eukaryota</taxon>
        <taxon>Fungi</taxon>
        <taxon>Dikarya</taxon>
        <taxon>Basidiomycota</taxon>
        <taxon>Pucciniomycotina</taxon>
        <taxon>Microbotryomycetes</taxon>
        <taxon>Sporidiobolales</taxon>
        <taxon>Sporidiobolaceae</taxon>
        <taxon>Rhodotorula</taxon>
    </lineage>
</organism>
<dbReference type="Pfam" id="PF00172">
    <property type="entry name" value="Zn_clus"/>
    <property type="match status" value="1"/>
</dbReference>
<keyword evidence="3" id="KW-0238">DNA-binding</keyword>
<dbReference type="GO" id="GO:0000976">
    <property type="term" value="F:transcription cis-regulatory region binding"/>
    <property type="evidence" value="ECO:0007669"/>
    <property type="project" value="TreeGrafter"/>
</dbReference>
<dbReference type="PROSITE" id="PS00463">
    <property type="entry name" value="ZN2_CY6_FUNGAL_1"/>
    <property type="match status" value="1"/>
</dbReference>
<dbReference type="PANTHER" id="PTHR31845:SF17">
    <property type="entry name" value="ZN(II)2CYS6 TRANSCRIPTION FACTOR (EUROFUNG)"/>
    <property type="match status" value="1"/>
</dbReference>
<dbReference type="GO" id="GO:0008270">
    <property type="term" value="F:zinc ion binding"/>
    <property type="evidence" value="ECO:0007669"/>
    <property type="project" value="InterPro"/>
</dbReference>
<protein>
    <recommendedName>
        <fullName evidence="7">Zn(2)-C6 fungal-type domain-containing protein</fullName>
    </recommendedName>
</protein>
<evidence type="ECO:0000256" key="4">
    <source>
        <dbReference type="ARBA" id="ARBA00023163"/>
    </source>
</evidence>
<evidence type="ECO:0000256" key="6">
    <source>
        <dbReference type="SAM" id="MobiDB-lite"/>
    </source>
</evidence>
<feature type="region of interest" description="Disordered" evidence="6">
    <location>
        <begin position="105"/>
        <end position="145"/>
    </location>
</feature>
<evidence type="ECO:0000313" key="8">
    <source>
        <dbReference type="EMBL" id="POY72471.1"/>
    </source>
</evidence>
<dbReference type="AlphaFoldDB" id="A0A2S5B6W2"/>